<sequence length="160" mass="18271">MNRNRRRQCPSRHTYDFELRRRHHCPPLPDDRAKRVVRRVYEDALSRRRLDVLADIVAPDFVGYDSAGAMMDRDGYLSAIAMLHNGFAVLDVTVEEQIAEGDRVTTRWTAIATHTGSFAGVAPTWREVMMAGTDIHRVDGHRIVELWEQVDFAGVLAQLL</sequence>
<dbReference type="Proteomes" id="UP000278962">
    <property type="component" value="Unassembled WGS sequence"/>
</dbReference>
<dbReference type="PANTHER" id="PTHR38436:SF1">
    <property type="entry name" value="ESTER CYCLASE"/>
    <property type="match status" value="1"/>
</dbReference>
<name>A0A660KWH9_9ACTN</name>
<organism evidence="1 2">
    <name type="scientific">Solirubrobacter pauli</name>
    <dbReference type="NCBI Taxonomy" id="166793"/>
    <lineage>
        <taxon>Bacteria</taxon>
        <taxon>Bacillati</taxon>
        <taxon>Actinomycetota</taxon>
        <taxon>Thermoleophilia</taxon>
        <taxon>Solirubrobacterales</taxon>
        <taxon>Solirubrobacteraceae</taxon>
        <taxon>Solirubrobacter</taxon>
    </lineage>
</organism>
<dbReference type="Pfam" id="PF07366">
    <property type="entry name" value="SnoaL"/>
    <property type="match status" value="1"/>
</dbReference>
<dbReference type="Gene3D" id="3.10.450.50">
    <property type="match status" value="1"/>
</dbReference>
<dbReference type="GO" id="GO:0030638">
    <property type="term" value="P:polyketide metabolic process"/>
    <property type="evidence" value="ECO:0007669"/>
    <property type="project" value="InterPro"/>
</dbReference>
<gene>
    <name evidence="1" type="ORF">C8N24_4034</name>
</gene>
<dbReference type="OrthoDB" id="9182871at2"/>
<evidence type="ECO:0000313" key="2">
    <source>
        <dbReference type="Proteomes" id="UP000278962"/>
    </source>
</evidence>
<dbReference type="RefSeq" id="WP_121253425.1">
    <property type="nucleotide sequence ID" value="NZ_RBIL01000002.1"/>
</dbReference>
<dbReference type="InterPro" id="IPR032710">
    <property type="entry name" value="NTF2-like_dom_sf"/>
</dbReference>
<accession>A0A660KWH9</accession>
<dbReference type="AlphaFoldDB" id="A0A660KWH9"/>
<dbReference type="EMBL" id="RBIL01000002">
    <property type="protein sequence ID" value="RKQ86026.1"/>
    <property type="molecule type" value="Genomic_DNA"/>
</dbReference>
<evidence type="ECO:0000313" key="1">
    <source>
        <dbReference type="EMBL" id="RKQ86026.1"/>
    </source>
</evidence>
<reference evidence="1 2" key="1">
    <citation type="submission" date="2018-10" db="EMBL/GenBank/DDBJ databases">
        <title>Genomic Encyclopedia of Archaeal and Bacterial Type Strains, Phase II (KMG-II): from individual species to whole genera.</title>
        <authorList>
            <person name="Goeker M."/>
        </authorList>
    </citation>
    <scope>NUCLEOTIDE SEQUENCE [LARGE SCALE GENOMIC DNA]</scope>
    <source>
        <strain evidence="1 2">DSM 14954</strain>
    </source>
</reference>
<keyword evidence="2" id="KW-1185">Reference proteome</keyword>
<protein>
    <submittedName>
        <fullName evidence="1">Putative ester cyclase</fullName>
    </submittedName>
</protein>
<proteinExistence type="predicted"/>
<dbReference type="InterPro" id="IPR009959">
    <property type="entry name" value="Cyclase_SnoaL-like"/>
</dbReference>
<dbReference type="SUPFAM" id="SSF54427">
    <property type="entry name" value="NTF2-like"/>
    <property type="match status" value="1"/>
</dbReference>
<comment type="caution">
    <text evidence="1">The sequence shown here is derived from an EMBL/GenBank/DDBJ whole genome shotgun (WGS) entry which is preliminary data.</text>
</comment>
<dbReference type="PANTHER" id="PTHR38436">
    <property type="entry name" value="POLYKETIDE CYCLASE SNOAL-LIKE DOMAIN"/>
    <property type="match status" value="1"/>
</dbReference>